<dbReference type="AlphaFoldDB" id="A0AA86PJF3"/>
<sequence>MGATLCQQTPNRETETIVSKYRALFQKYKTMDSETITNQQIIQILSQIKCQTNQKYFQQTFDMLDGDQDGELSFEEFCHFLYTCEKSLLKNTHDIMFYLCDANYQDQISKEQLLQVFDQLNQKLPNKIAFKLEEQFSEQDMRLTLIEFHLIIAEIEAEIYESLSCEELQ</sequence>
<organism evidence="3">
    <name type="scientific">Hexamita inflata</name>
    <dbReference type="NCBI Taxonomy" id="28002"/>
    <lineage>
        <taxon>Eukaryota</taxon>
        <taxon>Metamonada</taxon>
        <taxon>Diplomonadida</taxon>
        <taxon>Hexamitidae</taxon>
        <taxon>Hexamitinae</taxon>
        <taxon>Hexamita</taxon>
    </lineage>
</organism>
<evidence type="ECO:0000313" key="4">
    <source>
        <dbReference type="EMBL" id="CAL6057320.1"/>
    </source>
</evidence>
<reference evidence="3" key="1">
    <citation type="submission" date="2023-06" db="EMBL/GenBank/DDBJ databases">
        <authorList>
            <person name="Kurt Z."/>
        </authorList>
    </citation>
    <scope>NUCLEOTIDE SEQUENCE</scope>
</reference>
<dbReference type="Proteomes" id="UP001642409">
    <property type="component" value="Unassembled WGS sequence"/>
</dbReference>
<dbReference type="Pfam" id="PF12763">
    <property type="entry name" value="EH"/>
    <property type="match status" value="1"/>
</dbReference>
<dbReference type="InterPro" id="IPR002048">
    <property type="entry name" value="EF_hand_dom"/>
</dbReference>
<name>A0AA86PJF3_9EUKA</name>
<dbReference type="SUPFAM" id="SSF47473">
    <property type="entry name" value="EF-hand"/>
    <property type="match status" value="1"/>
</dbReference>
<keyword evidence="5" id="KW-1185">Reference proteome</keyword>
<dbReference type="SMART" id="SM00054">
    <property type="entry name" value="EFh"/>
    <property type="match status" value="1"/>
</dbReference>
<evidence type="ECO:0000259" key="2">
    <source>
        <dbReference type="PROSITE" id="PS50222"/>
    </source>
</evidence>
<comment type="caution">
    <text evidence="3">The sequence shown here is derived from an EMBL/GenBank/DDBJ whole genome shotgun (WGS) entry which is preliminary data.</text>
</comment>
<dbReference type="PROSITE" id="PS50222">
    <property type="entry name" value="EF_HAND_2"/>
    <property type="match status" value="1"/>
</dbReference>
<evidence type="ECO:0000313" key="5">
    <source>
        <dbReference type="Proteomes" id="UP001642409"/>
    </source>
</evidence>
<protein>
    <submittedName>
        <fullName evidence="3">EF hand domain-containing protein</fullName>
    </submittedName>
    <submittedName>
        <fullName evidence="4">EF_hand domain-containing protein</fullName>
    </submittedName>
</protein>
<keyword evidence="1" id="KW-0106">Calcium</keyword>
<proteinExistence type="predicted"/>
<reference evidence="4 5" key="2">
    <citation type="submission" date="2024-07" db="EMBL/GenBank/DDBJ databases">
        <authorList>
            <person name="Akdeniz Z."/>
        </authorList>
    </citation>
    <scope>NUCLEOTIDE SEQUENCE [LARGE SCALE GENOMIC DNA]</scope>
</reference>
<feature type="domain" description="EF-hand" evidence="2">
    <location>
        <begin position="52"/>
        <end position="87"/>
    </location>
</feature>
<dbReference type="InterPro" id="IPR018247">
    <property type="entry name" value="EF_Hand_1_Ca_BS"/>
</dbReference>
<evidence type="ECO:0000256" key="1">
    <source>
        <dbReference type="ARBA" id="ARBA00022837"/>
    </source>
</evidence>
<dbReference type="InterPro" id="IPR000261">
    <property type="entry name" value="EH_dom"/>
</dbReference>
<evidence type="ECO:0000313" key="3">
    <source>
        <dbReference type="EMBL" id="CAI9940231.1"/>
    </source>
</evidence>
<accession>A0AA86PJF3</accession>
<dbReference type="Gene3D" id="1.10.238.10">
    <property type="entry name" value="EF-hand"/>
    <property type="match status" value="1"/>
</dbReference>
<dbReference type="InterPro" id="IPR011992">
    <property type="entry name" value="EF-hand-dom_pair"/>
</dbReference>
<gene>
    <name evidence="3" type="ORF">HINF_LOCUS27876</name>
    <name evidence="4" type="ORF">HINF_LOCUS47451</name>
</gene>
<dbReference type="GO" id="GO:0005509">
    <property type="term" value="F:calcium ion binding"/>
    <property type="evidence" value="ECO:0007669"/>
    <property type="project" value="InterPro"/>
</dbReference>
<dbReference type="EMBL" id="CATOUU010000674">
    <property type="protein sequence ID" value="CAI9940231.1"/>
    <property type="molecule type" value="Genomic_DNA"/>
</dbReference>
<dbReference type="PROSITE" id="PS00018">
    <property type="entry name" value="EF_HAND_1"/>
    <property type="match status" value="1"/>
</dbReference>
<dbReference type="EMBL" id="CAXDID020000213">
    <property type="protein sequence ID" value="CAL6057320.1"/>
    <property type="molecule type" value="Genomic_DNA"/>
</dbReference>